<dbReference type="AlphaFoldDB" id="X1S0Y5"/>
<evidence type="ECO:0000259" key="5">
    <source>
        <dbReference type="Pfam" id="PF25137"/>
    </source>
</evidence>
<accession>X1S0Y5</accession>
<dbReference type="GO" id="GO:0004022">
    <property type="term" value="F:alcohol dehydrogenase (NAD+) activity"/>
    <property type="evidence" value="ECO:0007669"/>
    <property type="project" value="TreeGrafter"/>
</dbReference>
<dbReference type="Gene3D" id="3.40.50.1970">
    <property type="match status" value="1"/>
</dbReference>
<dbReference type="PANTHER" id="PTHR11496">
    <property type="entry name" value="ALCOHOL DEHYDROGENASE"/>
    <property type="match status" value="1"/>
</dbReference>
<protein>
    <submittedName>
        <fullName evidence="6">Uncharacterized protein</fullName>
    </submittedName>
</protein>
<dbReference type="Pfam" id="PF00465">
    <property type="entry name" value="Fe-ADH"/>
    <property type="match status" value="1"/>
</dbReference>
<feature type="domain" description="Alcohol dehydrogenase iron-type/glycerol dehydrogenase GldA" evidence="4">
    <location>
        <begin position="1"/>
        <end position="91"/>
    </location>
</feature>
<gene>
    <name evidence="6" type="ORF">S12H4_12897</name>
</gene>
<evidence type="ECO:0000256" key="1">
    <source>
        <dbReference type="ARBA" id="ARBA00007358"/>
    </source>
</evidence>
<feature type="domain" description="Fe-containing alcohol dehydrogenase-like C-terminal" evidence="5">
    <location>
        <begin position="103"/>
        <end position="303"/>
    </location>
</feature>
<dbReference type="Pfam" id="PF25137">
    <property type="entry name" value="ADH_Fe_C"/>
    <property type="match status" value="1"/>
</dbReference>
<dbReference type="PANTHER" id="PTHR11496:SF102">
    <property type="entry name" value="ALCOHOL DEHYDROGENASE 4"/>
    <property type="match status" value="1"/>
</dbReference>
<dbReference type="SUPFAM" id="SSF56796">
    <property type="entry name" value="Dehydroquinate synthase-like"/>
    <property type="match status" value="1"/>
</dbReference>
<organism evidence="6">
    <name type="scientific">marine sediment metagenome</name>
    <dbReference type="NCBI Taxonomy" id="412755"/>
    <lineage>
        <taxon>unclassified sequences</taxon>
        <taxon>metagenomes</taxon>
        <taxon>ecological metagenomes</taxon>
    </lineage>
</organism>
<dbReference type="InterPro" id="IPR018211">
    <property type="entry name" value="ADH_Fe_CS"/>
</dbReference>
<reference evidence="6" key="1">
    <citation type="journal article" date="2014" name="Front. Microbiol.">
        <title>High frequency of phylogenetically diverse reductive dehalogenase-homologous genes in deep subseafloor sedimentary metagenomes.</title>
        <authorList>
            <person name="Kawai M."/>
            <person name="Futagami T."/>
            <person name="Toyoda A."/>
            <person name="Takaki Y."/>
            <person name="Nishi S."/>
            <person name="Hori S."/>
            <person name="Arai W."/>
            <person name="Tsubouchi T."/>
            <person name="Morono Y."/>
            <person name="Uchiyama I."/>
            <person name="Ito T."/>
            <person name="Fujiyama A."/>
            <person name="Inagaki F."/>
            <person name="Takami H."/>
        </authorList>
    </citation>
    <scope>NUCLEOTIDE SEQUENCE</scope>
    <source>
        <strain evidence="6">Expedition CK06-06</strain>
    </source>
</reference>
<comment type="caution">
    <text evidence="6">The sequence shown here is derived from an EMBL/GenBank/DDBJ whole genome shotgun (WGS) entry which is preliminary data.</text>
</comment>
<proteinExistence type="inferred from homology"/>
<dbReference type="InterPro" id="IPR056798">
    <property type="entry name" value="ADH_Fe_C"/>
</dbReference>
<dbReference type="Gene3D" id="1.20.1090.10">
    <property type="entry name" value="Dehydroquinate synthase-like - alpha domain"/>
    <property type="match status" value="1"/>
</dbReference>
<dbReference type="GO" id="GO:0046872">
    <property type="term" value="F:metal ion binding"/>
    <property type="evidence" value="ECO:0007669"/>
    <property type="project" value="InterPro"/>
</dbReference>
<sequence length="305" mass="33184">ALGGGSVMDTAKNIAVVVGHSEKELVSVWEFSGLGCKTREITAKTLPIVAITSTSGTGSHVNRFAVVTNEKTKEKTGIKSSFMYPRLSLTDLDILCSMPPSLTARTGFDVLSHVMECFVSKESNSLAGLHCLKAMQIVFHYLPQAYNEENNIKAREAMALADILAGWALTTSRVILPHALSHAVSAFYPKAEHGLVLAALTPQIMRFNIDRGDVEVIEKHCEIAKMAGERIISSTKKEAFKSVDAVERLLKKLELNVTLQNLGVDEKDLEGIVESSLTAMKGPIEANPVSVTRKEILCLFRGAMK</sequence>
<feature type="non-terminal residue" evidence="6">
    <location>
        <position position="1"/>
    </location>
</feature>
<keyword evidence="2" id="KW-0560">Oxidoreductase</keyword>
<keyword evidence="3" id="KW-0520">NAD</keyword>
<evidence type="ECO:0000256" key="3">
    <source>
        <dbReference type="ARBA" id="ARBA00023027"/>
    </source>
</evidence>
<evidence type="ECO:0000259" key="4">
    <source>
        <dbReference type="Pfam" id="PF00465"/>
    </source>
</evidence>
<dbReference type="InterPro" id="IPR039697">
    <property type="entry name" value="Alcohol_dehydrogenase_Fe"/>
</dbReference>
<dbReference type="InterPro" id="IPR001670">
    <property type="entry name" value="ADH_Fe/GldA"/>
</dbReference>
<dbReference type="PROSITE" id="PS00913">
    <property type="entry name" value="ADH_IRON_1"/>
    <property type="match status" value="1"/>
</dbReference>
<evidence type="ECO:0000256" key="2">
    <source>
        <dbReference type="ARBA" id="ARBA00023002"/>
    </source>
</evidence>
<dbReference type="EMBL" id="BARW01006152">
    <property type="protein sequence ID" value="GAI86682.1"/>
    <property type="molecule type" value="Genomic_DNA"/>
</dbReference>
<comment type="similarity">
    <text evidence="1">Belongs to the iron-containing alcohol dehydrogenase family.</text>
</comment>
<evidence type="ECO:0000313" key="6">
    <source>
        <dbReference type="EMBL" id="GAI86682.1"/>
    </source>
</evidence>
<name>X1S0Y5_9ZZZZ</name>